<protein>
    <submittedName>
        <fullName evidence="2">Uncharacterized protein</fullName>
    </submittedName>
</protein>
<accession>A0A8X6YGR2</accession>
<evidence type="ECO:0000313" key="3">
    <source>
        <dbReference type="Proteomes" id="UP000886998"/>
    </source>
</evidence>
<feature type="region of interest" description="Disordered" evidence="1">
    <location>
        <begin position="1"/>
        <end position="46"/>
    </location>
</feature>
<dbReference type="AlphaFoldDB" id="A0A8X6YGR2"/>
<name>A0A8X6YGR2_9ARAC</name>
<dbReference type="Proteomes" id="UP000886998">
    <property type="component" value="Unassembled WGS sequence"/>
</dbReference>
<dbReference type="EMBL" id="BMAV01018142">
    <property type="protein sequence ID" value="GFY70277.1"/>
    <property type="molecule type" value="Genomic_DNA"/>
</dbReference>
<comment type="caution">
    <text evidence="2">The sequence shown here is derived from an EMBL/GenBank/DDBJ whole genome shotgun (WGS) entry which is preliminary data.</text>
</comment>
<reference evidence="2" key="1">
    <citation type="submission" date="2020-08" db="EMBL/GenBank/DDBJ databases">
        <title>Multicomponent nature underlies the extraordinary mechanical properties of spider dragline silk.</title>
        <authorList>
            <person name="Kono N."/>
            <person name="Nakamura H."/>
            <person name="Mori M."/>
            <person name="Yoshida Y."/>
            <person name="Ohtoshi R."/>
            <person name="Malay A.D."/>
            <person name="Moran D.A.P."/>
            <person name="Tomita M."/>
            <person name="Numata K."/>
            <person name="Arakawa K."/>
        </authorList>
    </citation>
    <scope>NUCLEOTIDE SEQUENCE</scope>
</reference>
<gene>
    <name evidence="2" type="ORF">TNIN_257121</name>
</gene>
<evidence type="ECO:0000256" key="1">
    <source>
        <dbReference type="SAM" id="MobiDB-lite"/>
    </source>
</evidence>
<keyword evidence="3" id="KW-1185">Reference proteome</keyword>
<evidence type="ECO:0000313" key="2">
    <source>
        <dbReference type="EMBL" id="GFY70277.1"/>
    </source>
</evidence>
<sequence>MNSRVQNRAIPFTHTTSTQASLRPDKEAPTTNLPTGMGLTNPFTPATSNWHCPQIALEEGKPSASLSIGVSIETESSP</sequence>
<proteinExistence type="predicted"/>
<organism evidence="2 3">
    <name type="scientific">Trichonephila inaurata madagascariensis</name>
    <dbReference type="NCBI Taxonomy" id="2747483"/>
    <lineage>
        <taxon>Eukaryota</taxon>
        <taxon>Metazoa</taxon>
        <taxon>Ecdysozoa</taxon>
        <taxon>Arthropoda</taxon>
        <taxon>Chelicerata</taxon>
        <taxon>Arachnida</taxon>
        <taxon>Araneae</taxon>
        <taxon>Araneomorphae</taxon>
        <taxon>Entelegynae</taxon>
        <taxon>Araneoidea</taxon>
        <taxon>Nephilidae</taxon>
        <taxon>Trichonephila</taxon>
        <taxon>Trichonephila inaurata</taxon>
    </lineage>
</organism>